<dbReference type="STRING" id="456481.LEPBI_I2178"/>
<proteinExistence type="predicted"/>
<gene>
    <name evidence="1" type="ordered locus">LEPBI_I2178</name>
</gene>
<dbReference type="Proteomes" id="UP000001847">
    <property type="component" value="Chromosome I"/>
</dbReference>
<name>B0ST37_LEPBP</name>
<evidence type="ECO:0000313" key="2">
    <source>
        <dbReference type="Proteomes" id="UP000001847"/>
    </source>
</evidence>
<dbReference type="HOGENOM" id="CLU_1244043_0_0_12"/>
<accession>B0ST37</accession>
<dbReference type="KEGG" id="lbi:LEPBI_I2178"/>
<protein>
    <submittedName>
        <fullName evidence="1">Uncharacterized protein</fullName>
    </submittedName>
</protein>
<evidence type="ECO:0000313" key="1">
    <source>
        <dbReference type="EMBL" id="ABZ98277.1"/>
    </source>
</evidence>
<dbReference type="BioCyc" id="LBIF456481:LEPBI_RS10740-MONOMER"/>
<dbReference type="AlphaFoldDB" id="B0ST37"/>
<dbReference type="EMBL" id="CP000786">
    <property type="protein sequence ID" value="ABZ98277.1"/>
    <property type="molecule type" value="Genomic_DNA"/>
</dbReference>
<organism evidence="1 2">
    <name type="scientific">Leptospira biflexa serovar Patoc (strain Patoc 1 / ATCC 23582 / Paris)</name>
    <dbReference type="NCBI Taxonomy" id="456481"/>
    <lineage>
        <taxon>Bacteria</taxon>
        <taxon>Pseudomonadati</taxon>
        <taxon>Spirochaetota</taxon>
        <taxon>Spirochaetia</taxon>
        <taxon>Leptospirales</taxon>
        <taxon>Leptospiraceae</taxon>
        <taxon>Leptospira</taxon>
    </lineage>
</organism>
<keyword evidence="2" id="KW-1185">Reference proteome</keyword>
<sequence length="222" mass="26852">MKMKNITKYKFIILFFIFSNIFRCTIPIREIYQEDLVFLFSIRELSNLELIKKFNLNKNESNSIDYFLLSSAYKEDTKIDEAGGFLIELIGKAQIRKFGSEQNYKSAFIIDIFKTKIDSSYATFDFLVAFSKLETLNFKERLQKIEYKFDSRLNEKIMERVFFETYNETERQECILMIKKEIETEFLEKYPNAIPDFISQNLYYTIYNRQLRCWFLNKKNEQ</sequence>
<reference evidence="1 2" key="1">
    <citation type="journal article" date="2008" name="PLoS ONE">
        <title>Genome sequence of the saprophyte Leptospira biflexa provides insights into the evolution of Leptospira and the pathogenesis of leptospirosis.</title>
        <authorList>
            <person name="Picardeau M."/>
            <person name="Bulach D.M."/>
            <person name="Bouchier C."/>
            <person name="Zuerner R.L."/>
            <person name="Zidane N."/>
            <person name="Wilson P.J."/>
            <person name="Creno S."/>
            <person name="Kuczek E.S."/>
            <person name="Bommezzadri S."/>
            <person name="Davis J.C."/>
            <person name="McGrath A."/>
            <person name="Johnson M.J."/>
            <person name="Boursaux-Eude C."/>
            <person name="Seemann T."/>
            <person name="Rouy Z."/>
            <person name="Coppel R.L."/>
            <person name="Rood J.I."/>
            <person name="Lajus A."/>
            <person name="Davies J.K."/>
            <person name="Medigue C."/>
            <person name="Adler B."/>
        </authorList>
    </citation>
    <scope>NUCLEOTIDE SEQUENCE [LARGE SCALE GENOMIC DNA]</scope>
    <source>
        <strain evidence="2">Patoc 1 / ATCC 23582 / Paris</strain>
    </source>
</reference>